<proteinExistence type="predicted"/>
<sequence length="88" mass="9540">MEPLLMVNQVPRVKPNTNPSTTTPSGTETIPTGDKDKSENKADKSNDPDKETTPDQSEDHKENDDAKAQSTASSDQKEATNNSDHATE</sequence>
<evidence type="ECO:0000256" key="1">
    <source>
        <dbReference type="SAM" id="MobiDB-lite"/>
    </source>
</evidence>
<feature type="compositionally biased region" description="Low complexity" evidence="1">
    <location>
        <begin position="15"/>
        <end position="32"/>
    </location>
</feature>
<dbReference type="AlphaFoldDB" id="I7L5V4"/>
<comment type="caution">
    <text evidence="2">The sequence shown here is derived from an EMBL/GenBank/DDBJ whole genome shotgun (WGS) entry which is preliminary data.</text>
</comment>
<protein>
    <submittedName>
        <fullName evidence="2">Uncharacterized protein</fullName>
    </submittedName>
</protein>
<accession>I7L5V4</accession>
<dbReference type="STRING" id="1423758.FC41_GL000007"/>
<reference evidence="2 3" key="1">
    <citation type="submission" date="2012-06" db="EMBL/GenBank/DDBJ databases">
        <title>Draft Genome Sequence of Lactobacillus hominis Strain CRBIP 24.179T, isolated from human intestine.</title>
        <authorList>
            <person name="Cousin S."/>
            <person name="Ma L."/>
            <person name="Bizet C."/>
            <person name="Loux V."/>
            <person name="Bouchier C."/>
            <person name="Clermont D."/>
            <person name="Creno S."/>
        </authorList>
    </citation>
    <scope>NUCLEOTIDE SEQUENCE [LARGE SCALE GENOMIC DNA]</scope>
    <source>
        <strain evidence="3">CRBIP 24.179T</strain>
    </source>
</reference>
<evidence type="ECO:0000313" key="3">
    <source>
        <dbReference type="Proteomes" id="UP000009320"/>
    </source>
</evidence>
<feature type="compositionally biased region" description="Basic and acidic residues" evidence="1">
    <location>
        <begin position="33"/>
        <end position="67"/>
    </location>
</feature>
<name>I7L5V4_9LACO</name>
<gene>
    <name evidence="2" type="ORF">BN55_09535</name>
</gene>
<dbReference type="Proteomes" id="UP000009320">
    <property type="component" value="Unassembled WGS sequence"/>
</dbReference>
<feature type="region of interest" description="Disordered" evidence="1">
    <location>
        <begin position="1"/>
        <end position="88"/>
    </location>
</feature>
<feature type="compositionally biased region" description="Polar residues" evidence="1">
    <location>
        <begin position="68"/>
        <end position="88"/>
    </location>
</feature>
<dbReference type="EMBL" id="CAKE01000004">
    <property type="protein sequence ID" value="CCI81637.1"/>
    <property type="molecule type" value="Genomic_DNA"/>
</dbReference>
<keyword evidence="3" id="KW-1185">Reference proteome</keyword>
<evidence type="ECO:0000313" key="2">
    <source>
        <dbReference type="EMBL" id="CCI81637.1"/>
    </source>
</evidence>
<organism evidence="2 3">
    <name type="scientific">Lactobacillus hominis DSM 23910 = CRBIP 24.179</name>
    <dbReference type="NCBI Taxonomy" id="1423758"/>
    <lineage>
        <taxon>Bacteria</taxon>
        <taxon>Bacillati</taxon>
        <taxon>Bacillota</taxon>
        <taxon>Bacilli</taxon>
        <taxon>Lactobacillales</taxon>
        <taxon>Lactobacillaceae</taxon>
        <taxon>Lactobacillus</taxon>
    </lineage>
</organism>